<protein>
    <submittedName>
        <fullName evidence="1">Uncharacterized protein</fullName>
    </submittedName>
</protein>
<dbReference type="EMBL" id="CCSB01000001">
    <property type="protein sequence ID" value="CDZ76459.1"/>
    <property type="molecule type" value="Genomic_DNA"/>
</dbReference>
<evidence type="ECO:0000313" key="1">
    <source>
        <dbReference type="EMBL" id="CDZ76459.1"/>
    </source>
</evidence>
<reference evidence="1 2" key="1">
    <citation type="submission" date="2014-06" db="EMBL/GenBank/DDBJ databases">
        <authorList>
            <person name="Urmite Genomes Urmite Genomes"/>
        </authorList>
    </citation>
    <scope>NUCLEOTIDE SEQUENCE [LARGE SCALE GENOMIC DNA]</scope>
</reference>
<accession>A0A078KXH8</accession>
<proteinExistence type="predicted"/>
<gene>
    <name evidence="1" type="ORF">BN59_00728</name>
</gene>
<dbReference type="RefSeq" id="WP_043872988.1">
    <property type="nucleotide sequence ID" value="NZ_CCVW01000001.1"/>
</dbReference>
<name>A0A078KXH8_9GAMM</name>
<dbReference type="Proteomes" id="UP000044071">
    <property type="component" value="Unassembled WGS sequence"/>
</dbReference>
<keyword evidence="2" id="KW-1185">Reference proteome</keyword>
<evidence type="ECO:0000313" key="2">
    <source>
        <dbReference type="Proteomes" id="UP000044071"/>
    </source>
</evidence>
<organism evidence="1 2">
    <name type="scientific">Legionella massiliensis</name>
    <dbReference type="NCBI Taxonomy" id="1034943"/>
    <lineage>
        <taxon>Bacteria</taxon>
        <taxon>Pseudomonadati</taxon>
        <taxon>Pseudomonadota</taxon>
        <taxon>Gammaproteobacteria</taxon>
        <taxon>Legionellales</taxon>
        <taxon>Legionellaceae</taxon>
        <taxon>Legionella</taxon>
    </lineage>
</organism>
<sequence>MVQSLFFSPSEPRGPARSKTCYLVTPNIILVLSGDEEKDKTLGWPLRLYYKTQETGFGLWIGDGMRKEIEEIARNNDSSAELAAYLKNRGTTGEQIAKLIRKDLQELPAQSLAP</sequence>
<dbReference type="AlphaFoldDB" id="A0A078KXH8"/>